<dbReference type="EMBL" id="CP016379">
    <property type="protein sequence ID" value="AZR74549.1"/>
    <property type="molecule type" value="Genomic_DNA"/>
</dbReference>
<dbReference type="UniPathway" id="UPA00148"/>
<dbReference type="GO" id="GO:0015420">
    <property type="term" value="F:ABC-type vitamin B12 transporter activity"/>
    <property type="evidence" value="ECO:0007669"/>
    <property type="project" value="UniProtKB-UniRule"/>
</dbReference>
<dbReference type="PANTHER" id="PTHR21343">
    <property type="entry name" value="DETHIOBIOTIN SYNTHETASE"/>
    <property type="match status" value="1"/>
</dbReference>
<dbReference type="NCBIfam" id="TIGR00313">
    <property type="entry name" value="cobQ"/>
    <property type="match status" value="1"/>
</dbReference>
<comment type="pathway">
    <text evidence="1 4">Cofactor biosynthesis; adenosylcobalamin biosynthesis.</text>
</comment>
<name>A0A3Q9HSV6_9FIRM</name>
<dbReference type="InterPro" id="IPR004459">
    <property type="entry name" value="CobQ_synth"/>
</dbReference>
<dbReference type="GO" id="GO:0003824">
    <property type="term" value="F:catalytic activity"/>
    <property type="evidence" value="ECO:0007669"/>
    <property type="project" value="InterPro"/>
</dbReference>
<dbReference type="CDD" id="cd05389">
    <property type="entry name" value="CobQ_N"/>
    <property type="match status" value="1"/>
</dbReference>
<dbReference type="InterPro" id="IPR027417">
    <property type="entry name" value="P-loop_NTPase"/>
</dbReference>
<sequence length="504" mass="56763">MRGSIMLQGTASSVGKSLLAAAFCRIFYQDGYKVAPFKAQNMALNSFITKDGFEMGRAQVFQAEAAGIEPRVEMNPILLKPTTDVGAQVIIKGKVASNMLASEYFRYKSELKEMVKETYKKLAEEFEIIVIEGAGSPAEINLKSDDIVNMGMAKMAKSPVILIGDIDRGGVFASLYGTIMLLEPEERALVKGVIINKFRGDVKLLEPGLKQLEKLINVPVLGVVPYINVQIDDEDSVTERFQRRQKGEGIKIQVILLPYISNFTDFTPLEMEEDVILSYVRRPEELDEPDMVIIPGSKNTLNDRLYLQRMGWDGVLRKYAHSGGLLMGICGGYQILGKMFYDPHGAESSLRSLPGLGLLQAETEMAKEKTTRQIKGIWAYEDNRYFAKMKGIPISGYEIHMGQTILGEEVLRPIYLDSIDEWEGGVNKNGNIVGTYLHGIFENLNWTRQLLNNLRRLKGMKEKKGPVQSYWDFKEAEYNRLAQHVRNHVNIERIYQIIAEGVNL</sequence>
<dbReference type="InterPro" id="IPR002586">
    <property type="entry name" value="CobQ/CobB/MinD/ParA_Nub-bd_dom"/>
</dbReference>
<dbReference type="Gene3D" id="3.40.50.880">
    <property type="match status" value="1"/>
</dbReference>
<dbReference type="InterPro" id="IPR033949">
    <property type="entry name" value="CobQ_GATase1"/>
</dbReference>
<dbReference type="AlphaFoldDB" id="A0A3Q9HSV6"/>
<dbReference type="KEGG" id="aft:BBF96_14830"/>
<protein>
    <recommendedName>
        <fullName evidence="4">Cobyric acid synthase</fullName>
    </recommendedName>
</protein>
<dbReference type="InterPro" id="IPR011698">
    <property type="entry name" value="GATase_3"/>
</dbReference>
<reference evidence="7 8" key="1">
    <citation type="submission" date="2016-07" db="EMBL/GenBank/DDBJ databases">
        <title>Genome and transcriptome analysis of iron-reducing fermentative bacteria Anoxybacter fermentans.</title>
        <authorList>
            <person name="Zeng X."/>
            <person name="Shao Z."/>
        </authorList>
    </citation>
    <scope>NUCLEOTIDE SEQUENCE [LARGE SCALE GENOMIC DNA]</scope>
    <source>
        <strain evidence="7 8">DY22613</strain>
    </source>
</reference>
<dbReference type="HAMAP" id="MF_00028">
    <property type="entry name" value="CobQ"/>
    <property type="match status" value="1"/>
</dbReference>
<accession>A0A3Q9HSV6</accession>
<dbReference type="SUPFAM" id="SSF52317">
    <property type="entry name" value="Class I glutamine amidotransferase-like"/>
    <property type="match status" value="1"/>
</dbReference>
<evidence type="ECO:0000259" key="5">
    <source>
        <dbReference type="Pfam" id="PF01656"/>
    </source>
</evidence>
<keyword evidence="2 4" id="KW-0169">Cobalamin biosynthesis</keyword>
<dbReference type="Pfam" id="PF01656">
    <property type="entry name" value="CbiA"/>
    <property type="match status" value="1"/>
</dbReference>
<gene>
    <name evidence="4" type="primary">cobQ</name>
    <name evidence="7" type="ORF">BBF96_14830</name>
</gene>
<dbReference type="RefSeq" id="WP_236777841.1">
    <property type="nucleotide sequence ID" value="NZ_CP016379.1"/>
</dbReference>
<organism evidence="7 8">
    <name type="scientific">Anoxybacter fermentans</name>
    <dbReference type="NCBI Taxonomy" id="1323375"/>
    <lineage>
        <taxon>Bacteria</taxon>
        <taxon>Bacillati</taxon>
        <taxon>Bacillota</taxon>
        <taxon>Clostridia</taxon>
        <taxon>Halanaerobiales</taxon>
        <taxon>Anoxybacter</taxon>
    </lineage>
</organism>
<dbReference type="InterPro" id="IPR047045">
    <property type="entry name" value="CobQ_N"/>
</dbReference>
<comment type="similarity">
    <text evidence="4">Belongs to the CobB/CobQ family. CobQ subfamily.</text>
</comment>
<keyword evidence="8" id="KW-1185">Reference proteome</keyword>
<evidence type="ECO:0000313" key="8">
    <source>
        <dbReference type="Proteomes" id="UP000267250"/>
    </source>
</evidence>
<dbReference type="PANTHER" id="PTHR21343:SF1">
    <property type="entry name" value="COBYRIC ACID SYNTHASE"/>
    <property type="match status" value="1"/>
</dbReference>
<dbReference type="Proteomes" id="UP000267250">
    <property type="component" value="Chromosome"/>
</dbReference>
<evidence type="ECO:0000256" key="3">
    <source>
        <dbReference type="ARBA" id="ARBA00022962"/>
    </source>
</evidence>
<feature type="domain" description="CobQ/CobB/MinD/ParA nucleotide binding" evidence="5">
    <location>
        <begin position="5"/>
        <end position="226"/>
    </location>
</feature>
<evidence type="ECO:0000313" key="7">
    <source>
        <dbReference type="EMBL" id="AZR74549.1"/>
    </source>
</evidence>
<dbReference type="PROSITE" id="PS51274">
    <property type="entry name" value="GATASE_COBBQ"/>
    <property type="match status" value="1"/>
</dbReference>
<evidence type="ECO:0000259" key="6">
    <source>
        <dbReference type="Pfam" id="PF07685"/>
    </source>
</evidence>
<dbReference type="InterPro" id="IPR029062">
    <property type="entry name" value="Class_I_gatase-like"/>
</dbReference>
<proteinExistence type="inferred from homology"/>
<dbReference type="NCBIfam" id="NF001989">
    <property type="entry name" value="PRK00784.1"/>
    <property type="match status" value="1"/>
</dbReference>
<keyword evidence="3 4" id="KW-0315">Glutamine amidotransferase</keyword>
<dbReference type="CDD" id="cd01750">
    <property type="entry name" value="GATase1_CobQ"/>
    <property type="match status" value="1"/>
</dbReference>
<evidence type="ECO:0000256" key="4">
    <source>
        <dbReference type="HAMAP-Rule" id="MF_00028"/>
    </source>
</evidence>
<dbReference type="SUPFAM" id="SSF52540">
    <property type="entry name" value="P-loop containing nucleoside triphosphate hydrolases"/>
    <property type="match status" value="1"/>
</dbReference>
<comment type="function">
    <text evidence="4">Catalyzes amidations at positions B, D, E, and G on adenosylcobyrinic A,C-diamide. NH(2) groups are provided by glutamine, and one molecule of ATP is hydrogenolyzed for each amidation.</text>
</comment>
<dbReference type="Gene3D" id="3.40.50.300">
    <property type="entry name" value="P-loop containing nucleotide triphosphate hydrolases"/>
    <property type="match status" value="1"/>
</dbReference>
<dbReference type="Pfam" id="PF07685">
    <property type="entry name" value="GATase_3"/>
    <property type="match status" value="1"/>
</dbReference>
<feature type="domain" description="CobB/CobQ-like glutamine amidotransferase" evidence="6">
    <location>
        <begin position="251"/>
        <end position="445"/>
    </location>
</feature>
<feature type="active site" description="Nucleophile" evidence="4">
    <location>
        <position position="330"/>
    </location>
</feature>
<feature type="active site" evidence="4">
    <location>
        <position position="438"/>
    </location>
</feature>
<evidence type="ECO:0000256" key="1">
    <source>
        <dbReference type="ARBA" id="ARBA00004953"/>
    </source>
</evidence>
<dbReference type="GO" id="GO:0009236">
    <property type="term" value="P:cobalamin biosynthetic process"/>
    <property type="evidence" value="ECO:0007669"/>
    <property type="project" value="UniProtKB-UniRule"/>
</dbReference>
<evidence type="ECO:0000256" key="2">
    <source>
        <dbReference type="ARBA" id="ARBA00022573"/>
    </source>
</evidence>